<comment type="caution">
    <text evidence="2">The sequence shown here is derived from an EMBL/GenBank/DDBJ whole genome shotgun (WGS) entry which is preliminary data.</text>
</comment>
<organism evidence="2 3">
    <name type="scientific">Mumia zhuanghuii</name>
    <dbReference type="NCBI Taxonomy" id="2585211"/>
    <lineage>
        <taxon>Bacteria</taxon>
        <taxon>Bacillati</taxon>
        <taxon>Actinomycetota</taxon>
        <taxon>Actinomycetes</taxon>
        <taxon>Propionibacteriales</taxon>
        <taxon>Nocardioidaceae</taxon>
        <taxon>Mumia</taxon>
    </lineage>
</organism>
<protein>
    <submittedName>
        <fullName evidence="2">Response regulator transcription factor</fullName>
    </submittedName>
</protein>
<dbReference type="OrthoDB" id="3698411at2"/>
<name>A0A5Q6S2X0_9ACTN</name>
<evidence type="ECO:0000259" key="1">
    <source>
        <dbReference type="SMART" id="SM00421"/>
    </source>
</evidence>
<dbReference type="InterPro" id="IPR036388">
    <property type="entry name" value="WH-like_DNA-bd_sf"/>
</dbReference>
<reference evidence="2 3" key="1">
    <citation type="submission" date="2019-09" db="EMBL/GenBank/DDBJ databases">
        <title>Mumia zhuanghuii sp. nov. isolated from the intestinal contents of plateau pika (Ochotona curzoniae) in the Qinghai-Tibet plateau of China.</title>
        <authorList>
            <person name="Tian Z."/>
        </authorList>
    </citation>
    <scope>NUCLEOTIDE SEQUENCE [LARGE SCALE GENOMIC DNA]</scope>
    <source>
        <strain evidence="3">350</strain>
    </source>
</reference>
<evidence type="ECO:0000313" key="3">
    <source>
        <dbReference type="Proteomes" id="UP000307768"/>
    </source>
</evidence>
<feature type="domain" description="HTH luxR-type" evidence="1">
    <location>
        <begin position="13"/>
        <end position="70"/>
    </location>
</feature>
<dbReference type="Proteomes" id="UP000307768">
    <property type="component" value="Unassembled WGS sequence"/>
</dbReference>
<evidence type="ECO:0000313" key="2">
    <source>
        <dbReference type="EMBL" id="KAA1424714.1"/>
    </source>
</evidence>
<dbReference type="InterPro" id="IPR000792">
    <property type="entry name" value="Tscrpt_reg_LuxR_C"/>
</dbReference>
<dbReference type="InterPro" id="IPR016032">
    <property type="entry name" value="Sig_transdc_resp-reg_C-effctor"/>
</dbReference>
<dbReference type="Gene3D" id="1.10.10.10">
    <property type="entry name" value="Winged helix-like DNA-binding domain superfamily/Winged helix DNA-binding domain"/>
    <property type="match status" value="1"/>
</dbReference>
<dbReference type="GO" id="GO:0006355">
    <property type="term" value="P:regulation of DNA-templated transcription"/>
    <property type="evidence" value="ECO:0007669"/>
    <property type="project" value="InterPro"/>
</dbReference>
<gene>
    <name evidence="2" type="ORF">FE697_001995</name>
</gene>
<proteinExistence type="predicted"/>
<dbReference type="SMART" id="SM00421">
    <property type="entry name" value="HTH_LUXR"/>
    <property type="match status" value="1"/>
</dbReference>
<dbReference type="RefSeq" id="WP_149767776.1">
    <property type="nucleotide sequence ID" value="NZ_VDFQ02000001.1"/>
</dbReference>
<dbReference type="GO" id="GO:0003677">
    <property type="term" value="F:DNA binding"/>
    <property type="evidence" value="ECO:0007669"/>
    <property type="project" value="InterPro"/>
</dbReference>
<accession>A0A5Q6S2X0</accession>
<dbReference type="AlphaFoldDB" id="A0A5Q6S2X0"/>
<sequence length="76" mass="8558">MTRGGHVRRVGRPSPLDREDLVLLDLVSQGLTVEAVGRRLLLSERTVRRRLRAVCSTLDVSTPIEAVVWAVRRDLI</sequence>
<dbReference type="SUPFAM" id="SSF46894">
    <property type="entry name" value="C-terminal effector domain of the bipartite response regulators"/>
    <property type="match status" value="1"/>
</dbReference>
<dbReference type="EMBL" id="VDFQ02000001">
    <property type="protein sequence ID" value="KAA1424714.1"/>
    <property type="molecule type" value="Genomic_DNA"/>
</dbReference>